<keyword evidence="9" id="KW-0227">DNA damage</keyword>
<protein>
    <submittedName>
        <fullName evidence="18">DNA topoisomerase 2-binding protein 1</fullName>
    </submittedName>
</protein>
<feature type="region of interest" description="Disordered" evidence="15">
    <location>
        <begin position="499"/>
        <end position="534"/>
    </location>
</feature>
<dbReference type="SMART" id="SM00292">
    <property type="entry name" value="BRCT"/>
    <property type="match status" value="9"/>
</dbReference>
<dbReference type="FunFam" id="3.40.50.10190:FF:000010">
    <property type="entry name" value="DNA topoisomerase II binding protein 1"/>
    <property type="match status" value="1"/>
</dbReference>
<dbReference type="Proteomes" id="UP000515152">
    <property type="component" value="Chromosome 17"/>
</dbReference>
<evidence type="ECO:0000256" key="4">
    <source>
        <dbReference type="ARBA" id="ARBA00004647"/>
    </source>
</evidence>
<dbReference type="CDD" id="cd17727">
    <property type="entry name" value="BRCT_TopBP1_rpt6"/>
    <property type="match status" value="1"/>
</dbReference>
<sequence>MSPSNKDGYIVKFVERNGQKSKLSAQAYEAIVELQSEKYVHTIDEEAAIQLDHNDKSLFVFSDFTSAAFEHCRELGCRIVSPLVVLLCLQQQRCVPKAEKPVYSMAMGDVTISCTSLDKETRQDVMDLVELMGGRVYRDLNVSVTHLVAGEVGSKKYLVAASLGKPILLPSWVKVCWEKCQDSLFQHSDLRVEDYLCPILQGCTVCVTGLTTVERKEVQRLCEQHCGRYTGQLRMNEVTHLIVSEPTGQKYECARQWNVYCVSIHWLFDSIEKGFCQDESLYRVERGAEKSSRPNTSTPTKVRPQDGPSLLGLSNISNASMTVNDTALTTAAASRLETFDPIDAFDITVCQNDDLLDGCKLYLCGLSGKRLEKLRRLVNAAGGLRFNQLSEELTHIVMADPDPDIKNFLTKATHRPHVVTVQWLLDSLTRGSMLPEESYFHPSCLPPAPVDLPPPRTSAPRSRPSAAAPPAPSPGRAHRADDDLLSQYMNDDTTIVELPQLDESRTSILTPGPAPVTASVSPDPPQDSTLHEPSQGGLFVGKHFLLVGFGLEAVAQLSQLVEEHSGKLLVGRKRTVADYAVVPLLGCEVEATVDEVVTDTWLAMCVEQQCVLELSSHPLFTPVAVLEGSFPLKGCVLSFSQFTGAERESLIELAKHLGASVQDFFVRTANQRKGMLASTHLVLRTPDGTKYQAAQKWGLPAITLRWILESARLGRKADEQRFLVDLPPSPDRTEDSFVGGSQKAPVPVTVPVPSRPSTDFPLLGPQSDGAVTPLDTSRLQSRAVRSALRRVKGGLEVTKGADTGTPLGQEKEKTRTFQMDTPSRFLSRDKLFKPNFDTKDVLDDLRTPGNKGQQEQDAETPLTEVIKRNLKAAVANSLRPNTHPADLGSSPQLSKEQQRTAEDPCPLAGVVICVSKKLSKKQGELNAIASSLGGDFRWAYDESVTHYIYEGKVGDNSKEYKSVKERRLHIVSQHWLLACAEEQKHVSESLYPFTFNPKMSLTLSQVATTTQRSPPPVTPCGPPSAHTNPEESRVSPAPHDLTDITTPQRPSHDCEPEKDLQPASPERRDLMEALEMRENLQRQLQAVMSATRLTSGRRSSVRLARGGSDDSDSNPRTPSSAARAGRGSRASVMEARRLSRQVMMDLNTEPSQSEQQIVWDDPTARAERAKIADHMQWPGSPSQLSETLVAMADPTHPPRAADSMTDSELVEMAACEVIEQQLGFKTKSPPREPAQVRTPEGPSIALPISKAPTLLPQLEEEEEQQPEKMIPRFQLSSLNPQERIDYSHLIEELGGVVLERQSFDPSCTHIIVGHPLRNEKYLAAMAAGKWILHRSYLEACRAEGHFIQEDDYEWGSSSILDALPSIPSQQRRLATAAMRWRKTLQDTDGKEGAFSGWVVMLNIDQTREAGFRRLLQSGGAKVVSGPSPSLYRGATHLFADFSRLKPGEFRVDVSEAQAHGSRCLKPEYIADYLMQEPSPPIEMYYLPGAGPAGGEGGSDTPSRKRKVSSNGSALKKSRRDTAIE</sequence>
<feature type="region of interest" description="Disordered" evidence="15">
    <location>
        <begin position="1006"/>
        <end position="1064"/>
    </location>
</feature>
<dbReference type="InterPro" id="IPR036420">
    <property type="entry name" value="BRCT_dom_sf"/>
</dbReference>
<dbReference type="GO" id="GO:0005694">
    <property type="term" value="C:chromosome"/>
    <property type="evidence" value="ECO:0007669"/>
    <property type="project" value="UniProtKB-SubCell"/>
</dbReference>
<dbReference type="SUPFAM" id="SSF52113">
    <property type="entry name" value="BRCT domain"/>
    <property type="match status" value="6"/>
</dbReference>
<dbReference type="InterPro" id="IPR049936">
    <property type="entry name" value="TopBP1_BRCT_8"/>
</dbReference>
<keyword evidence="6" id="KW-0963">Cytoplasm</keyword>
<feature type="region of interest" description="Disordered" evidence="15">
    <location>
        <begin position="1226"/>
        <end position="1247"/>
    </location>
</feature>
<feature type="domain" description="BRCT" evidence="16">
    <location>
        <begin position="102"/>
        <end position="176"/>
    </location>
</feature>
<dbReference type="CDD" id="cd17737">
    <property type="entry name" value="BRCT_TopBP1_rpt1"/>
    <property type="match status" value="1"/>
</dbReference>
<dbReference type="InterPro" id="IPR049542">
    <property type="entry name" value="TopBP1-like_BRCT0"/>
</dbReference>
<dbReference type="PANTHER" id="PTHR13561:SF20">
    <property type="entry name" value="DNA TOPOISOMERASE 2-BINDING PROTEIN 1"/>
    <property type="match status" value="1"/>
</dbReference>
<dbReference type="FunFam" id="3.40.50.10190:FF:000020">
    <property type="entry name" value="DNA topoisomerase II binding protein 1"/>
    <property type="match status" value="1"/>
</dbReference>
<dbReference type="GO" id="GO:0003677">
    <property type="term" value="F:DNA binding"/>
    <property type="evidence" value="ECO:0007669"/>
    <property type="project" value="UniProtKB-KW"/>
</dbReference>
<proteinExistence type="inferred from homology"/>
<evidence type="ECO:0000313" key="18">
    <source>
        <dbReference type="RefSeq" id="XP_031439345.1"/>
    </source>
</evidence>
<dbReference type="GO" id="GO:0033314">
    <property type="term" value="P:mitotic DNA replication checkpoint signaling"/>
    <property type="evidence" value="ECO:0007669"/>
    <property type="project" value="TreeGrafter"/>
</dbReference>
<keyword evidence="11" id="KW-0234">DNA repair</keyword>
<evidence type="ECO:0000256" key="10">
    <source>
        <dbReference type="ARBA" id="ARBA00023125"/>
    </source>
</evidence>
<feature type="region of interest" description="Disordered" evidence="15">
    <location>
        <begin position="1088"/>
        <end position="1132"/>
    </location>
</feature>
<accession>A0A6P8GX78</accession>
<feature type="region of interest" description="Disordered" evidence="15">
    <location>
        <begin position="445"/>
        <end position="479"/>
    </location>
</feature>
<dbReference type="PANTHER" id="PTHR13561">
    <property type="entry name" value="DNA REPLICATION REGULATOR DPB11-RELATED"/>
    <property type="match status" value="1"/>
</dbReference>
<evidence type="ECO:0000256" key="6">
    <source>
        <dbReference type="ARBA" id="ARBA00022490"/>
    </source>
</evidence>
<dbReference type="Pfam" id="PF21298">
    <property type="entry name" value="TopBP1_BRCT0"/>
    <property type="match status" value="1"/>
</dbReference>
<dbReference type="InterPro" id="IPR059215">
    <property type="entry name" value="BRCT2_TopBP1-like"/>
</dbReference>
<dbReference type="PROSITE" id="PS50172">
    <property type="entry name" value="BRCT"/>
    <property type="match status" value="6"/>
</dbReference>
<dbReference type="FunFam" id="3.40.50.10190:FF:000029">
    <property type="entry name" value="DNA topoisomerase II binding protein 1"/>
    <property type="match status" value="1"/>
</dbReference>
<dbReference type="InterPro" id="IPR044737">
    <property type="entry name" value="TopBP1_BRCT_1"/>
</dbReference>
<feature type="region of interest" description="Disordered" evidence="15">
    <location>
        <begin position="287"/>
        <end position="309"/>
    </location>
</feature>
<evidence type="ECO:0000256" key="3">
    <source>
        <dbReference type="ARBA" id="ARBA00004300"/>
    </source>
</evidence>
<evidence type="ECO:0000256" key="7">
    <source>
        <dbReference type="ARBA" id="ARBA00022553"/>
    </source>
</evidence>
<feature type="domain" description="BRCT" evidence="16">
    <location>
        <begin position="627"/>
        <end position="724"/>
    </location>
</feature>
<feature type="compositionally biased region" description="Pro residues" evidence="15">
    <location>
        <begin position="445"/>
        <end position="457"/>
    </location>
</feature>
<name>A0A6P8GX78_CLUHA</name>
<keyword evidence="10" id="KW-0238">DNA-binding</keyword>
<keyword evidence="17" id="KW-1185">Reference proteome</keyword>
<evidence type="ECO:0000313" key="17">
    <source>
        <dbReference type="Proteomes" id="UP000515152"/>
    </source>
</evidence>
<dbReference type="GO" id="GO:0000922">
    <property type="term" value="C:spindle pole"/>
    <property type="evidence" value="ECO:0007669"/>
    <property type="project" value="UniProtKB-SubCell"/>
</dbReference>
<dbReference type="RefSeq" id="XP_031439345.1">
    <property type="nucleotide sequence ID" value="XM_031583485.2"/>
</dbReference>
<evidence type="ECO:0000256" key="15">
    <source>
        <dbReference type="SAM" id="MobiDB-lite"/>
    </source>
</evidence>
<dbReference type="FunFam" id="3.40.50.10190:FF:000023">
    <property type="entry name" value="DNA topoisomerase II binding protein 1"/>
    <property type="match status" value="1"/>
</dbReference>
<feature type="compositionally biased region" description="Basic and acidic residues" evidence="15">
    <location>
        <begin position="1050"/>
        <end position="1064"/>
    </location>
</feature>
<dbReference type="GO" id="GO:0006281">
    <property type="term" value="P:DNA repair"/>
    <property type="evidence" value="ECO:0007669"/>
    <property type="project" value="UniProtKB-KW"/>
</dbReference>
<feature type="domain" description="BRCT" evidence="16">
    <location>
        <begin position="1282"/>
        <end position="1354"/>
    </location>
</feature>
<dbReference type="Gene3D" id="3.40.50.10190">
    <property type="entry name" value="BRCT domain"/>
    <property type="match status" value="9"/>
</dbReference>
<feature type="compositionally biased region" description="Pro residues" evidence="15">
    <location>
        <begin position="1013"/>
        <end position="1022"/>
    </location>
</feature>
<feature type="compositionally biased region" description="Low complexity" evidence="15">
    <location>
        <begin position="1119"/>
        <end position="1131"/>
    </location>
</feature>
<evidence type="ECO:0000256" key="9">
    <source>
        <dbReference type="ARBA" id="ARBA00022763"/>
    </source>
</evidence>
<evidence type="ECO:0000256" key="2">
    <source>
        <dbReference type="ARBA" id="ARBA00004286"/>
    </source>
</evidence>
<keyword evidence="12" id="KW-0206">Cytoskeleton</keyword>
<comment type="subcellular location">
    <subcellularLocation>
        <location evidence="2">Chromosome</location>
    </subcellularLocation>
    <subcellularLocation>
        <location evidence="3">Cytoplasm</location>
        <location evidence="3">Cytoskeleton</location>
        <location evidence="3">Microtubule organizing center</location>
        <location evidence="3">Centrosome</location>
    </subcellularLocation>
    <subcellularLocation>
        <location evidence="4">Cytoplasm</location>
        <location evidence="4">Cytoskeleton</location>
        <location evidence="4">Spindle pole</location>
    </subcellularLocation>
    <subcellularLocation>
        <location evidence="1">Nucleus</location>
    </subcellularLocation>
</comment>
<evidence type="ECO:0000256" key="8">
    <source>
        <dbReference type="ARBA" id="ARBA00022737"/>
    </source>
</evidence>
<dbReference type="CDD" id="cd17738">
    <property type="entry name" value="BRCT_TopBP1_rpt7"/>
    <property type="match status" value="1"/>
</dbReference>
<dbReference type="GO" id="GO:0060216">
    <property type="term" value="P:definitive hemopoiesis"/>
    <property type="evidence" value="ECO:0007669"/>
    <property type="project" value="Ensembl"/>
</dbReference>
<dbReference type="FunFam" id="3.40.50.10190:FF:000021">
    <property type="entry name" value="DNA topoisomerase II binding protein 1"/>
    <property type="match status" value="1"/>
</dbReference>
<keyword evidence="5" id="KW-0158">Chromosome</keyword>
<keyword evidence="13" id="KW-0539">Nucleus</keyword>
<evidence type="ECO:0000256" key="1">
    <source>
        <dbReference type="ARBA" id="ARBA00004123"/>
    </source>
</evidence>
<keyword evidence="8" id="KW-0677">Repeat</keyword>
<feature type="domain" description="BRCT" evidence="16">
    <location>
        <begin position="351"/>
        <end position="441"/>
    </location>
</feature>
<evidence type="ECO:0000256" key="11">
    <source>
        <dbReference type="ARBA" id="ARBA00023204"/>
    </source>
</evidence>
<dbReference type="GeneID" id="105889378"/>
<dbReference type="CDD" id="cd17731">
    <property type="entry name" value="BRCT_TopBP1_rpt2_like"/>
    <property type="match status" value="1"/>
</dbReference>
<evidence type="ECO:0000256" key="12">
    <source>
        <dbReference type="ARBA" id="ARBA00023212"/>
    </source>
</evidence>
<dbReference type="GO" id="GO:1902165">
    <property type="term" value="P:regulation of intrinsic apoptotic signaling pathway in response to DNA damage by p53 class mediator"/>
    <property type="evidence" value="ECO:0007669"/>
    <property type="project" value="Ensembl"/>
</dbReference>
<feature type="region of interest" description="Disordered" evidence="15">
    <location>
        <begin position="840"/>
        <end position="860"/>
    </location>
</feature>
<dbReference type="CDD" id="cd17718">
    <property type="entry name" value="BRCT_TopBP1_rpt3"/>
    <property type="match status" value="1"/>
</dbReference>
<gene>
    <name evidence="18" type="primary">topbp1</name>
</gene>
<dbReference type="FunFam" id="3.40.50.10190:FF:000018">
    <property type="entry name" value="DNA topoisomerase 2-binding protein 1"/>
    <property type="match status" value="1"/>
</dbReference>
<dbReference type="GO" id="GO:0007095">
    <property type="term" value="P:mitotic G2 DNA damage checkpoint signaling"/>
    <property type="evidence" value="ECO:0007669"/>
    <property type="project" value="TreeGrafter"/>
</dbReference>
<dbReference type="Pfam" id="PF12738">
    <property type="entry name" value="PTCB-BRCT"/>
    <property type="match status" value="2"/>
</dbReference>
<evidence type="ECO:0000256" key="14">
    <source>
        <dbReference type="ARBA" id="ARBA00061360"/>
    </source>
</evidence>
<dbReference type="CDD" id="cd17749">
    <property type="entry name" value="BRCT_TopBP1_rpt4"/>
    <property type="match status" value="1"/>
</dbReference>
<feature type="domain" description="BRCT" evidence="16">
    <location>
        <begin position="195"/>
        <end position="284"/>
    </location>
</feature>
<dbReference type="InterPro" id="IPR001357">
    <property type="entry name" value="BRCT_dom"/>
</dbReference>
<feature type="region of interest" description="Disordered" evidence="15">
    <location>
        <begin position="724"/>
        <end position="754"/>
    </location>
</feature>
<dbReference type="CTD" id="11073"/>
<evidence type="ECO:0000256" key="5">
    <source>
        <dbReference type="ARBA" id="ARBA00022454"/>
    </source>
</evidence>
<evidence type="ECO:0000259" key="16">
    <source>
        <dbReference type="PROSITE" id="PS50172"/>
    </source>
</evidence>
<feature type="region of interest" description="Disordered" evidence="15">
    <location>
        <begin position="1484"/>
        <end position="1524"/>
    </location>
</feature>
<feature type="region of interest" description="Disordered" evidence="15">
    <location>
        <begin position="876"/>
        <end position="901"/>
    </location>
</feature>
<dbReference type="GO" id="GO:0006270">
    <property type="term" value="P:DNA replication initiation"/>
    <property type="evidence" value="ECO:0007669"/>
    <property type="project" value="TreeGrafter"/>
</dbReference>
<dbReference type="FunFam" id="3.40.50.10190:FF:000028">
    <property type="entry name" value="DNA topoisomerase 2-binding protein 1 isoform X1"/>
    <property type="match status" value="1"/>
</dbReference>
<comment type="similarity">
    <text evidence="14">Belongs to the TOPBP1 family.</text>
</comment>
<dbReference type="KEGG" id="char:105889378"/>
<dbReference type="GO" id="GO:0005813">
    <property type="term" value="C:centrosome"/>
    <property type="evidence" value="ECO:0007669"/>
    <property type="project" value="UniProtKB-SubCell"/>
</dbReference>
<reference evidence="18" key="1">
    <citation type="submission" date="2025-08" db="UniProtKB">
        <authorList>
            <consortium name="RefSeq"/>
        </authorList>
    </citation>
    <scope>IDENTIFICATION</scope>
</reference>
<feature type="compositionally biased region" description="Polar residues" evidence="15">
    <location>
        <begin position="1088"/>
        <end position="1098"/>
    </location>
</feature>
<dbReference type="Pfam" id="PF00533">
    <property type="entry name" value="BRCT"/>
    <property type="match status" value="4"/>
</dbReference>
<dbReference type="CDD" id="cd17728">
    <property type="entry name" value="BRCT_TopBP1_rpt8"/>
    <property type="match status" value="1"/>
</dbReference>
<organism evidence="17 18">
    <name type="scientific">Clupea harengus</name>
    <name type="common">Atlantic herring</name>
    <dbReference type="NCBI Taxonomy" id="7950"/>
    <lineage>
        <taxon>Eukaryota</taxon>
        <taxon>Metazoa</taxon>
        <taxon>Chordata</taxon>
        <taxon>Craniata</taxon>
        <taxon>Vertebrata</taxon>
        <taxon>Euteleostomi</taxon>
        <taxon>Actinopterygii</taxon>
        <taxon>Neopterygii</taxon>
        <taxon>Teleostei</taxon>
        <taxon>Clupei</taxon>
        <taxon>Clupeiformes</taxon>
        <taxon>Clupeoidei</taxon>
        <taxon>Clupeidae</taxon>
        <taxon>Clupea</taxon>
    </lineage>
</organism>
<evidence type="ECO:0000256" key="13">
    <source>
        <dbReference type="ARBA" id="ARBA00023242"/>
    </source>
</evidence>
<dbReference type="GO" id="GO:0005634">
    <property type="term" value="C:nucleus"/>
    <property type="evidence" value="ECO:0007669"/>
    <property type="project" value="UniProtKB-SubCell"/>
</dbReference>
<dbReference type="OrthoDB" id="251770at2759"/>
<feature type="domain" description="BRCT" evidence="16">
    <location>
        <begin position="902"/>
        <end position="993"/>
    </location>
</feature>
<keyword evidence="7" id="KW-0597">Phosphoprotein</keyword>
<dbReference type="CDD" id="cd18434">
    <property type="entry name" value="BRCT_TopBP1_rpt5"/>
    <property type="match status" value="1"/>
</dbReference>